<evidence type="ECO:0000313" key="17">
    <source>
        <dbReference type="EMBL" id="KAK0552328.1"/>
    </source>
</evidence>
<evidence type="ECO:0000256" key="5">
    <source>
        <dbReference type="ARBA" id="ARBA00022568"/>
    </source>
</evidence>
<comment type="caution">
    <text evidence="17">The sequence shown here is derived from an EMBL/GenBank/DDBJ whole genome shotgun (WGS) entry which is preliminary data.</text>
</comment>
<comment type="similarity">
    <text evidence="2">Belongs to the SARAF family.</text>
</comment>
<dbReference type="GO" id="GO:0006816">
    <property type="term" value="P:calcium ion transport"/>
    <property type="evidence" value="ECO:0007669"/>
    <property type="project" value="UniProtKB-KW"/>
</dbReference>
<accession>A0AAN6GPX4</accession>
<evidence type="ECO:0000256" key="2">
    <source>
        <dbReference type="ARBA" id="ARBA00006833"/>
    </source>
</evidence>
<evidence type="ECO:0000313" key="18">
    <source>
        <dbReference type="Proteomes" id="UP001176517"/>
    </source>
</evidence>
<protein>
    <recommendedName>
        <fullName evidence="3">Store-operated calcium entry-associated regulatory factor</fullName>
    </recommendedName>
    <alternativeName>
        <fullName evidence="13">Transmembrane protein 66</fullName>
    </alternativeName>
</protein>
<keyword evidence="12 15" id="KW-0472">Membrane</keyword>
<dbReference type="EMBL" id="JAPDMZ010000064">
    <property type="protein sequence ID" value="KAK0552328.1"/>
    <property type="molecule type" value="Genomic_DNA"/>
</dbReference>
<feature type="region of interest" description="Disordered" evidence="14">
    <location>
        <begin position="276"/>
        <end position="305"/>
    </location>
</feature>
<keyword evidence="11" id="KW-0406">Ion transport</keyword>
<feature type="chain" id="PRO_5043038431" description="Store-operated calcium entry-associated regulatory factor" evidence="16">
    <location>
        <begin position="28"/>
        <end position="305"/>
    </location>
</feature>
<feature type="compositionally biased region" description="Gly residues" evidence="14">
    <location>
        <begin position="166"/>
        <end position="193"/>
    </location>
</feature>
<proteinExistence type="inferred from homology"/>
<dbReference type="GO" id="GO:0005789">
    <property type="term" value="C:endoplasmic reticulum membrane"/>
    <property type="evidence" value="ECO:0007669"/>
    <property type="project" value="UniProtKB-SubCell"/>
</dbReference>
<evidence type="ECO:0000256" key="12">
    <source>
        <dbReference type="ARBA" id="ARBA00023136"/>
    </source>
</evidence>
<name>A0AAN6GPX4_9BASI</name>
<evidence type="ECO:0000256" key="15">
    <source>
        <dbReference type="SAM" id="Phobius"/>
    </source>
</evidence>
<dbReference type="Proteomes" id="UP001176517">
    <property type="component" value="Unassembled WGS sequence"/>
</dbReference>
<feature type="transmembrane region" description="Helical" evidence="15">
    <location>
        <begin position="124"/>
        <end position="144"/>
    </location>
</feature>
<sequence>MRRRAGSSMGYTSLILVLLLMVLSAYAQRHKRILLDSIKTLTFYNGERTTARRSSSVPQLSCRGRACRSFEPDVIQCANMGDWQWKCEADLPEELRLGKVEVSCEGWDNADDPYVLSGNGSNSGFSFVSLLFWIIFLGILAIIVRGWYLSLTGRNPAVGTSYGSGPGGPGGGGGGWGWGGWGGGGWGPGSGPGPSGPPPPYSKDQATSGSADNNQTGWRPGFWTGLFAGVLGSGIVNPGARQRRGGAFYGDQYRAGNYFDDADDGRFGYGGGFRGGNIPRRSGGSVGGGSGSMRRSTGFGGTNNR</sequence>
<evidence type="ECO:0000256" key="10">
    <source>
        <dbReference type="ARBA" id="ARBA00022989"/>
    </source>
</evidence>
<organism evidence="17 18">
    <name type="scientific">Tilletia horrida</name>
    <dbReference type="NCBI Taxonomy" id="155126"/>
    <lineage>
        <taxon>Eukaryota</taxon>
        <taxon>Fungi</taxon>
        <taxon>Dikarya</taxon>
        <taxon>Basidiomycota</taxon>
        <taxon>Ustilaginomycotina</taxon>
        <taxon>Exobasidiomycetes</taxon>
        <taxon>Tilletiales</taxon>
        <taxon>Tilletiaceae</taxon>
        <taxon>Tilletia</taxon>
    </lineage>
</organism>
<keyword evidence="7 16" id="KW-0732">Signal</keyword>
<reference evidence="17" key="1">
    <citation type="journal article" date="2023" name="PhytoFront">
        <title>Draft Genome Resources of Seven Strains of Tilletia horrida, Causal Agent of Kernel Smut of Rice.</title>
        <authorList>
            <person name="Khanal S."/>
            <person name="Antony Babu S."/>
            <person name="Zhou X.G."/>
        </authorList>
    </citation>
    <scope>NUCLEOTIDE SEQUENCE</scope>
    <source>
        <strain evidence="17">TX6</strain>
    </source>
</reference>
<evidence type="ECO:0000256" key="7">
    <source>
        <dbReference type="ARBA" id="ARBA00022729"/>
    </source>
</evidence>
<keyword evidence="9" id="KW-0106">Calcium</keyword>
<keyword evidence="10 15" id="KW-1133">Transmembrane helix</keyword>
<evidence type="ECO:0000256" key="8">
    <source>
        <dbReference type="ARBA" id="ARBA00022824"/>
    </source>
</evidence>
<evidence type="ECO:0000256" key="4">
    <source>
        <dbReference type="ARBA" id="ARBA00022448"/>
    </source>
</evidence>
<feature type="signal peptide" evidence="16">
    <location>
        <begin position="1"/>
        <end position="27"/>
    </location>
</feature>
<evidence type="ECO:0000256" key="11">
    <source>
        <dbReference type="ARBA" id="ARBA00023065"/>
    </source>
</evidence>
<keyword evidence="18" id="KW-1185">Reference proteome</keyword>
<comment type="subcellular location">
    <subcellularLocation>
        <location evidence="1">Endoplasmic reticulum membrane</location>
        <topology evidence="1">Single-pass type I membrane protein</topology>
    </subcellularLocation>
</comment>
<keyword evidence="5" id="KW-0109">Calcium transport</keyword>
<dbReference type="Pfam" id="PF06682">
    <property type="entry name" value="SARAF"/>
    <property type="match status" value="2"/>
</dbReference>
<feature type="compositionally biased region" description="Polar residues" evidence="14">
    <location>
        <begin position="204"/>
        <end position="215"/>
    </location>
</feature>
<dbReference type="AlphaFoldDB" id="A0AAN6GPX4"/>
<gene>
    <name evidence="17" type="ORF">OC846_002929</name>
</gene>
<evidence type="ECO:0000256" key="1">
    <source>
        <dbReference type="ARBA" id="ARBA00004115"/>
    </source>
</evidence>
<keyword evidence="6 15" id="KW-0812">Transmembrane</keyword>
<evidence type="ECO:0000256" key="9">
    <source>
        <dbReference type="ARBA" id="ARBA00022837"/>
    </source>
</evidence>
<dbReference type="InterPro" id="IPR009567">
    <property type="entry name" value="SARAF"/>
</dbReference>
<dbReference type="PANTHER" id="PTHR15929:SF0">
    <property type="entry name" value="STORE-OPERATED CALCIUM ENTRY-ASSOCIATED REGULATORY FACTOR"/>
    <property type="match status" value="1"/>
</dbReference>
<evidence type="ECO:0000256" key="16">
    <source>
        <dbReference type="SAM" id="SignalP"/>
    </source>
</evidence>
<evidence type="ECO:0000256" key="3">
    <source>
        <dbReference type="ARBA" id="ARBA00016584"/>
    </source>
</evidence>
<evidence type="ECO:0000256" key="6">
    <source>
        <dbReference type="ARBA" id="ARBA00022692"/>
    </source>
</evidence>
<keyword evidence="8" id="KW-0256">Endoplasmic reticulum</keyword>
<evidence type="ECO:0000256" key="13">
    <source>
        <dbReference type="ARBA" id="ARBA00031116"/>
    </source>
</evidence>
<evidence type="ECO:0000256" key="14">
    <source>
        <dbReference type="SAM" id="MobiDB-lite"/>
    </source>
</evidence>
<feature type="region of interest" description="Disordered" evidence="14">
    <location>
        <begin position="166"/>
        <end position="215"/>
    </location>
</feature>
<dbReference type="PANTHER" id="PTHR15929">
    <property type="entry name" value="STORE-OPERATED CALCIUM ENTRY-ASSOCIATED REGULATORY FACTOR"/>
    <property type="match status" value="1"/>
</dbReference>
<keyword evidence="4" id="KW-0813">Transport</keyword>
<dbReference type="GO" id="GO:2001256">
    <property type="term" value="P:regulation of store-operated calcium entry"/>
    <property type="evidence" value="ECO:0007669"/>
    <property type="project" value="InterPro"/>
</dbReference>